<reference evidence="2" key="2">
    <citation type="submission" date="2020-09" db="EMBL/GenBank/DDBJ databases">
        <authorList>
            <person name="Sun Q."/>
            <person name="Zhou Y."/>
        </authorList>
    </citation>
    <scope>NUCLEOTIDE SEQUENCE</scope>
    <source>
        <strain evidence="2">CGMCC 1.15290</strain>
    </source>
</reference>
<feature type="domain" description="Haemin-degrading HemS/ChuX" evidence="1">
    <location>
        <begin position="206"/>
        <end position="336"/>
    </location>
</feature>
<evidence type="ECO:0000313" key="3">
    <source>
        <dbReference type="Proteomes" id="UP000627292"/>
    </source>
</evidence>
<protein>
    <submittedName>
        <fullName evidence="2">Hemin-degrading factor</fullName>
    </submittedName>
</protein>
<sequence>MSLKDKWVSFRKENPRIRIRDAAKQLETTEAEIIASFAGAEVIRLVNDFPGLMKRLPELGYVMMLTRNESCVHERKGLVEEVSVNNPHVGLILGKDIDLRMFFRVWAFGFAVQESEEAGFKQSIQVFDYQGNAVIKIYPQQPENAAAFDKLVQDFTAPEQFPILALQPAPAPHQYSDDTVDAVALREDWSNLKDTHDFFPMLKKFNVSRVHALKLAGDFAKQVSNDVVKTLLQSASEKHWEIMVFVGNHGNIQIHTGPVEKILEIPNWINVMDPSFNLHLKLDDIASTWAVKKPGTDGVIHSLELYDAAGELIVQFFGKRKPGVPELTEWTEFISGL</sequence>
<evidence type="ECO:0000313" key="2">
    <source>
        <dbReference type="EMBL" id="GGH75062.1"/>
    </source>
</evidence>
<dbReference type="AlphaFoldDB" id="A0A917J173"/>
<name>A0A917J173_9BACT</name>
<accession>A0A917J173</accession>
<comment type="caution">
    <text evidence="2">The sequence shown here is derived from an EMBL/GenBank/DDBJ whole genome shotgun (WGS) entry which is preliminary data.</text>
</comment>
<evidence type="ECO:0000259" key="1">
    <source>
        <dbReference type="Pfam" id="PF05171"/>
    </source>
</evidence>
<dbReference type="SUPFAM" id="SSF144064">
    <property type="entry name" value="Heme iron utilization protein-like"/>
    <property type="match status" value="1"/>
</dbReference>
<dbReference type="InterPro" id="IPR007845">
    <property type="entry name" value="HemS/ChuX_dom"/>
</dbReference>
<dbReference type="CDD" id="cd16831">
    <property type="entry name" value="HemS-like_C"/>
    <property type="match status" value="1"/>
</dbReference>
<gene>
    <name evidence="2" type="ORF">GCM10011379_38240</name>
</gene>
<keyword evidence="3" id="KW-1185">Reference proteome</keyword>
<reference evidence="2" key="1">
    <citation type="journal article" date="2014" name="Int. J. Syst. Evol. Microbiol.">
        <title>Complete genome sequence of Corynebacterium casei LMG S-19264T (=DSM 44701T), isolated from a smear-ripened cheese.</title>
        <authorList>
            <consortium name="US DOE Joint Genome Institute (JGI-PGF)"/>
            <person name="Walter F."/>
            <person name="Albersmeier A."/>
            <person name="Kalinowski J."/>
            <person name="Ruckert C."/>
        </authorList>
    </citation>
    <scope>NUCLEOTIDE SEQUENCE</scope>
    <source>
        <strain evidence="2">CGMCC 1.15290</strain>
    </source>
</reference>
<organism evidence="2 3">
    <name type="scientific">Filimonas zeae</name>
    <dbReference type="NCBI Taxonomy" id="1737353"/>
    <lineage>
        <taxon>Bacteria</taxon>
        <taxon>Pseudomonadati</taxon>
        <taxon>Bacteroidota</taxon>
        <taxon>Chitinophagia</taxon>
        <taxon>Chitinophagales</taxon>
        <taxon>Chitinophagaceae</taxon>
        <taxon>Filimonas</taxon>
    </lineage>
</organism>
<dbReference type="InterPro" id="IPR053733">
    <property type="entry name" value="Heme_Transport_Util_sf"/>
</dbReference>
<dbReference type="EMBL" id="BMIB01000004">
    <property type="protein sequence ID" value="GGH75062.1"/>
    <property type="molecule type" value="Genomic_DNA"/>
</dbReference>
<dbReference type="CDD" id="cd16830">
    <property type="entry name" value="HemS-like_N"/>
    <property type="match status" value="1"/>
</dbReference>
<dbReference type="Proteomes" id="UP000627292">
    <property type="component" value="Unassembled WGS sequence"/>
</dbReference>
<feature type="domain" description="Haemin-degrading HemS/ChuX" evidence="1">
    <location>
        <begin position="28"/>
        <end position="155"/>
    </location>
</feature>
<proteinExistence type="predicted"/>
<dbReference type="Pfam" id="PF05171">
    <property type="entry name" value="HemS"/>
    <property type="match status" value="2"/>
</dbReference>
<dbReference type="GO" id="GO:0006826">
    <property type="term" value="P:iron ion transport"/>
    <property type="evidence" value="ECO:0007669"/>
    <property type="project" value="InterPro"/>
</dbReference>
<dbReference type="Gene3D" id="3.40.1570.10">
    <property type="entry name" value="HemS/ChuS/ChuX like domains"/>
    <property type="match status" value="2"/>
</dbReference>